<organism evidence="8 9">
    <name type="scientific">Austropuccinia psidii MF-1</name>
    <dbReference type="NCBI Taxonomy" id="1389203"/>
    <lineage>
        <taxon>Eukaryota</taxon>
        <taxon>Fungi</taxon>
        <taxon>Dikarya</taxon>
        <taxon>Basidiomycota</taxon>
        <taxon>Pucciniomycotina</taxon>
        <taxon>Pucciniomycetes</taxon>
        <taxon>Pucciniales</taxon>
        <taxon>Sphaerophragmiaceae</taxon>
        <taxon>Austropuccinia</taxon>
    </lineage>
</organism>
<reference evidence="8" key="1">
    <citation type="submission" date="2021-03" db="EMBL/GenBank/DDBJ databases">
        <title>Draft genome sequence of rust myrtle Austropuccinia psidii MF-1, a brazilian biotype.</title>
        <authorList>
            <person name="Quecine M.C."/>
            <person name="Pachon D.M.R."/>
            <person name="Bonatelli M.L."/>
            <person name="Correr F.H."/>
            <person name="Franceschini L.M."/>
            <person name="Leite T.F."/>
            <person name="Margarido G.R.A."/>
            <person name="Almeida C.A."/>
            <person name="Ferrarezi J.A."/>
            <person name="Labate C.A."/>
        </authorList>
    </citation>
    <scope>NUCLEOTIDE SEQUENCE</scope>
    <source>
        <strain evidence="8">MF-1</strain>
    </source>
</reference>
<keyword evidence="4" id="KW-0255">Endonuclease</keyword>
<evidence type="ECO:0000256" key="2">
    <source>
        <dbReference type="ARBA" id="ARBA00022695"/>
    </source>
</evidence>
<keyword evidence="6" id="KW-0695">RNA-directed DNA polymerase</keyword>
<dbReference type="GO" id="GO:0016787">
    <property type="term" value="F:hydrolase activity"/>
    <property type="evidence" value="ECO:0007669"/>
    <property type="project" value="UniProtKB-KW"/>
</dbReference>
<keyword evidence="1" id="KW-0808">Transferase</keyword>
<feature type="domain" description="C2H2-type" evidence="7">
    <location>
        <begin position="237"/>
        <end position="259"/>
    </location>
</feature>
<dbReference type="InterPro" id="IPR013087">
    <property type="entry name" value="Znf_C2H2_type"/>
</dbReference>
<accession>A0A9Q3PZH8</accession>
<evidence type="ECO:0000259" key="7">
    <source>
        <dbReference type="PROSITE" id="PS00028"/>
    </source>
</evidence>
<dbReference type="Pfam" id="PF17917">
    <property type="entry name" value="RT_RNaseH"/>
    <property type="match status" value="1"/>
</dbReference>
<keyword evidence="9" id="KW-1185">Reference proteome</keyword>
<evidence type="ECO:0000313" key="9">
    <source>
        <dbReference type="Proteomes" id="UP000765509"/>
    </source>
</evidence>
<gene>
    <name evidence="8" type="ORF">O181_119469</name>
</gene>
<keyword evidence="2" id="KW-0548">Nucleotidyltransferase</keyword>
<evidence type="ECO:0000256" key="5">
    <source>
        <dbReference type="ARBA" id="ARBA00022801"/>
    </source>
</evidence>
<name>A0A9Q3PZH8_9BASI</name>
<dbReference type="GO" id="GO:0003964">
    <property type="term" value="F:RNA-directed DNA polymerase activity"/>
    <property type="evidence" value="ECO:0007669"/>
    <property type="project" value="UniProtKB-KW"/>
</dbReference>
<keyword evidence="5" id="KW-0378">Hydrolase</keyword>
<dbReference type="InterPro" id="IPR041373">
    <property type="entry name" value="RT_RNaseH"/>
</dbReference>
<evidence type="ECO:0000256" key="3">
    <source>
        <dbReference type="ARBA" id="ARBA00022722"/>
    </source>
</evidence>
<protein>
    <recommendedName>
        <fullName evidence="7">C2H2-type domain-containing protein</fullName>
    </recommendedName>
</protein>
<evidence type="ECO:0000256" key="1">
    <source>
        <dbReference type="ARBA" id="ARBA00022679"/>
    </source>
</evidence>
<dbReference type="PROSITE" id="PS00028">
    <property type="entry name" value="ZINC_FINGER_C2H2_1"/>
    <property type="match status" value="1"/>
</dbReference>
<sequence>MIIKTDITVIRQVRNVKKEKFVSDQLVEAQISRELTPEKKEELIETLFQYREAFASDNEPLSAIKGHEVDIMLNLEKLHYYLDGSVFNVITDCNAVKSLLNMKTPNRHMLRWQIAIQEYKGNMTIVHQAGNINKNSDGLSRWELPNTPDNTAYVPTGAEHQIPIEGINITDIGTKFFEVRESYKVDKKCHILTSLLDKDCKDAALANSLDDISKETYDNGRFHLFEGIFYHRSKHTCVMSLCSRMLINTILLEFHDKIHSGHLFEGRAMEGVKKCA</sequence>
<evidence type="ECO:0000313" key="8">
    <source>
        <dbReference type="EMBL" id="MBW0579754.1"/>
    </source>
</evidence>
<dbReference type="EMBL" id="AVOT02105855">
    <property type="protein sequence ID" value="MBW0579754.1"/>
    <property type="molecule type" value="Genomic_DNA"/>
</dbReference>
<dbReference type="GO" id="GO:0004519">
    <property type="term" value="F:endonuclease activity"/>
    <property type="evidence" value="ECO:0007669"/>
    <property type="project" value="UniProtKB-KW"/>
</dbReference>
<comment type="caution">
    <text evidence="8">The sequence shown here is derived from an EMBL/GenBank/DDBJ whole genome shotgun (WGS) entry which is preliminary data.</text>
</comment>
<evidence type="ECO:0000256" key="4">
    <source>
        <dbReference type="ARBA" id="ARBA00022759"/>
    </source>
</evidence>
<proteinExistence type="predicted"/>
<dbReference type="AlphaFoldDB" id="A0A9Q3PZH8"/>
<dbReference type="Proteomes" id="UP000765509">
    <property type="component" value="Unassembled WGS sequence"/>
</dbReference>
<keyword evidence="3" id="KW-0540">Nuclease</keyword>
<evidence type="ECO:0000256" key="6">
    <source>
        <dbReference type="ARBA" id="ARBA00022918"/>
    </source>
</evidence>